<dbReference type="AlphaFoldDB" id="A0A7W9C7J6"/>
<name>A0A7W9C7J6_9CAUL</name>
<dbReference type="GO" id="GO:0016491">
    <property type="term" value="F:oxidoreductase activity"/>
    <property type="evidence" value="ECO:0007669"/>
    <property type="project" value="UniProtKB-KW"/>
</dbReference>
<dbReference type="GO" id="GO:0016020">
    <property type="term" value="C:membrane"/>
    <property type="evidence" value="ECO:0007669"/>
    <property type="project" value="TreeGrafter"/>
</dbReference>
<dbReference type="Proteomes" id="UP000527324">
    <property type="component" value="Unassembled WGS sequence"/>
</dbReference>
<dbReference type="SUPFAM" id="SSF51735">
    <property type="entry name" value="NAD(P)-binding Rossmann-fold domains"/>
    <property type="match status" value="1"/>
</dbReference>
<keyword evidence="4" id="KW-1185">Reference proteome</keyword>
<dbReference type="Pfam" id="PF00106">
    <property type="entry name" value="adh_short"/>
    <property type="match status" value="1"/>
</dbReference>
<accession>A0A7W9C7J6</accession>
<dbReference type="EMBL" id="JACHOQ010000005">
    <property type="protein sequence ID" value="MBB5740589.1"/>
    <property type="molecule type" value="Genomic_DNA"/>
</dbReference>
<comment type="similarity">
    <text evidence="1">Belongs to the short-chain dehydrogenases/reductases (SDR) family.</text>
</comment>
<evidence type="ECO:0000313" key="4">
    <source>
        <dbReference type="Proteomes" id="UP000527324"/>
    </source>
</evidence>
<dbReference type="PANTHER" id="PTHR44196:SF4">
    <property type="entry name" value="SHORT CHAIN DEHYDROGENASE"/>
    <property type="match status" value="1"/>
</dbReference>
<evidence type="ECO:0000256" key="2">
    <source>
        <dbReference type="ARBA" id="ARBA00023002"/>
    </source>
</evidence>
<evidence type="ECO:0000313" key="3">
    <source>
        <dbReference type="EMBL" id="MBB5740589.1"/>
    </source>
</evidence>
<organism evidence="3 4">
    <name type="scientific">Brevundimonas aurantiaca</name>
    <dbReference type="NCBI Taxonomy" id="74316"/>
    <lineage>
        <taxon>Bacteria</taxon>
        <taxon>Pseudomonadati</taxon>
        <taxon>Pseudomonadota</taxon>
        <taxon>Alphaproteobacteria</taxon>
        <taxon>Caulobacterales</taxon>
        <taxon>Caulobacteraceae</taxon>
        <taxon>Brevundimonas</taxon>
    </lineage>
</organism>
<reference evidence="3 4" key="1">
    <citation type="submission" date="2020-08" db="EMBL/GenBank/DDBJ databases">
        <title>Genomic Encyclopedia of Type Strains, Phase IV (KMG-IV): sequencing the most valuable type-strain genomes for metagenomic binning, comparative biology and taxonomic classification.</title>
        <authorList>
            <person name="Goeker M."/>
        </authorList>
    </citation>
    <scope>NUCLEOTIDE SEQUENCE [LARGE SCALE GENOMIC DNA]</scope>
    <source>
        <strain evidence="3 4">DSM 4731</strain>
    </source>
</reference>
<sequence length="253" mass="26933">MSDVARPPLSDRIALVVGASRGIGYESALALAKAGAHVVATARTQGGLEELDDAVFAATGKHATLVPFDLVDGGGIDRLGGAIFERFKKLDIWVQAAATMGPSGLTPVAHADPREFAKVEKVNFTAVYRLIRSLEPLLRASDAGRAIHFTTSVATTPRAFWGMYAATKAGAEALMKAWADEVESTPIRVSIVDPGRMRTAMRAQAFPGEDPQTLPHPSEIGPLVVELARGDLTPPPTIRFRDWRAGPTTEALV</sequence>
<dbReference type="InterPro" id="IPR002347">
    <property type="entry name" value="SDR_fam"/>
</dbReference>
<comment type="caution">
    <text evidence="3">The sequence shown here is derived from an EMBL/GenBank/DDBJ whole genome shotgun (WGS) entry which is preliminary data.</text>
</comment>
<evidence type="ECO:0000256" key="1">
    <source>
        <dbReference type="ARBA" id="ARBA00006484"/>
    </source>
</evidence>
<dbReference type="InterPro" id="IPR036291">
    <property type="entry name" value="NAD(P)-bd_dom_sf"/>
</dbReference>
<dbReference type="RefSeq" id="WP_183217120.1">
    <property type="nucleotide sequence ID" value="NZ_CAJFZS010000001.1"/>
</dbReference>
<dbReference type="PRINTS" id="PR00081">
    <property type="entry name" value="GDHRDH"/>
</dbReference>
<dbReference type="PANTHER" id="PTHR44196">
    <property type="entry name" value="DEHYDROGENASE/REDUCTASE SDR FAMILY MEMBER 7B"/>
    <property type="match status" value="1"/>
</dbReference>
<proteinExistence type="inferred from homology"/>
<gene>
    <name evidence="3" type="ORF">GGQ93_002308</name>
</gene>
<protein>
    <submittedName>
        <fullName evidence="3">NAD(P)-dependent dehydrogenase (Short-subunit alcohol dehydrogenase family)</fullName>
    </submittedName>
</protein>
<dbReference type="Gene3D" id="3.40.50.720">
    <property type="entry name" value="NAD(P)-binding Rossmann-like Domain"/>
    <property type="match status" value="1"/>
</dbReference>
<keyword evidence="2" id="KW-0560">Oxidoreductase</keyword>